<protein>
    <submittedName>
        <fullName evidence="2">Uncharacterized protein</fullName>
    </submittedName>
</protein>
<name>A0AAD5MGH4_PARTN</name>
<comment type="caution">
    <text evidence="2">The sequence shown here is derived from an EMBL/GenBank/DDBJ whole genome shotgun (WGS) entry which is preliminary data.</text>
</comment>
<feature type="region of interest" description="Disordered" evidence="1">
    <location>
        <begin position="70"/>
        <end position="97"/>
    </location>
</feature>
<reference evidence="2" key="1">
    <citation type="submission" date="2021-06" db="EMBL/GenBank/DDBJ databases">
        <title>Parelaphostrongylus tenuis whole genome reference sequence.</title>
        <authorList>
            <person name="Garwood T.J."/>
            <person name="Larsen P.A."/>
            <person name="Fountain-Jones N.M."/>
            <person name="Garbe J.R."/>
            <person name="Macchietto M.G."/>
            <person name="Kania S.A."/>
            <person name="Gerhold R.W."/>
            <person name="Richards J.E."/>
            <person name="Wolf T.M."/>
        </authorList>
    </citation>
    <scope>NUCLEOTIDE SEQUENCE</scope>
    <source>
        <strain evidence="2">MNPRO001-30</strain>
        <tissue evidence="2">Meninges</tissue>
    </source>
</reference>
<accession>A0AAD5MGH4</accession>
<evidence type="ECO:0000313" key="3">
    <source>
        <dbReference type="Proteomes" id="UP001196413"/>
    </source>
</evidence>
<proteinExistence type="predicted"/>
<dbReference type="Proteomes" id="UP001196413">
    <property type="component" value="Unassembled WGS sequence"/>
</dbReference>
<dbReference type="EMBL" id="JAHQIW010003299">
    <property type="protein sequence ID" value="KAJ1358125.1"/>
    <property type="molecule type" value="Genomic_DNA"/>
</dbReference>
<keyword evidence="3" id="KW-1185">Reference proteome</keyword>
<dbReference type="AlphaFoldDB" id="A0AAD5MGH4"/>
<organism evidence="2 3">
    <name type="scientific">Parelaphostrongylus tenuis</name>
    <name type="common">Meningeal worm</name>
    <dbReference type="NCBI Taxonomy" id="148309"/>
    <lineage>
        <taxon>Eukaryota</taxon>
        <taxon>Metazoa</taxon>
        <taxon>Ecdysozoa</taxon>
        <taxon>Nematoda</taxon>
        <taxon>Chromadorea</taxon>
        <taxon>Rhabditida</taxon>
        <taxon>Rhabditina</taxon>
        <taxon>Rhabditomorpha</taxon>
        <taxon>Strongyloidea</taxon>
        <taxon>Metastrongylidae</taxon>
        <taxon>Parelaphostrongylus</taxon>
    </lineage>
</organism>
<gene>
    <name evidence="2" type="ORF">KIN20_016439</name>
</gene>
<sequence length="163" mass="18518">MESRETPMSAERPQDYRETILAKVKRRKLKQGRTSRKVQKSGRRCTAASNIDETSMLKTERDNYIDGLPKAITPPVKENNDGAAKARSPVKELPEKISKPPSTDNCLIWAQNLLHQVVRIFFLFPCSVCDHVVFVLRRLLDICLLAAGFCKSAEQNENMKDET</sequence>
<evidence type="ECO:0000313" key="2">
    <source>
        <dbReference type="EMBL" id="KAJ1358125.1"/>
    </source>
</evidence>
<evidence type="ECO:0000256" key="1">
    <source>
        <dbReference type="SAM" id="MobiDB-lite"/>
    </source>
</evidence>